<name>A0A7D4VFN9_9VIRU</name>
<sequence>MMSKIVCDLCNRAFEGVDVFASHYTTCTGPLNAFQLMMATARNNSNARDSLSSNGREQPTTSTRPTTSALATTLEETGASMDQPTTSTSSKTVKRPGTLMDRPSKTTRNDDIHCRVCNVFLKSNAYKMHLRTDQHKNALVAQVARNTNVVLISSETKFPVETYRILSEINDVIVLRDFYNQMKRHIFQIIDLSMSKYTNIKFSLTLYGIYIKQMEDGSTTESVKHFTTAYHSLYDKEAADEILENKIDYLTHSSSEFQEKDSGWAIKSFKYIDLTVVKLEHIPSGGYCKMPDSIKQRNALVNVKNNDIYCFKWCILAYIEYNIIKSANHKKSDWQQRRKKLTETSHYKINNIAAPIITYKQHTLNFTNIEFPINTRGVKLFEKLNPQFSINVYDIDSRKKPERIEGPSIRTNCLKEKHINLLGIYNETEMIMHYAYITSMVTLTKWQYTKSHKSGEFCENCIQWYNSTNTSHEASCGKVLSTFPKDGTYATFSNWHKKLSPPAVIYADIEAVLRTYDRVQNDPSSSSTTKAQKHEACAVSFYVAHKYKPEQNEMWTYEGK</sequence>
<evidence type="ECO:0000256" key="1">
    <source>
        <dbReference type="SAM" id="MobiDB-lite"/>
    </source>
</evidence>
<dbReference type="PANTHER" id="PTHR31511">
    <property type="entry name" value="PROTEIN CBG23764"/>
    <property type="match status" value="1"/>
</dbReference>
<evidence type="ECO:0000313" key="3">
    <source>
        <dbReference type="Proteomes" id="UP001230756"/>
    </source>
</evidence>
<organism evidence="2 3">
    <name type="scientific">Drosophila-associated adintovirus 2</name>
    <dbReference type="NCBI Taxonomy" id="2744817"/>
    <lineage>
        <taxon>Viruses</taxon>
        <taxon>Varidnaviria</taxon>
        <taxon>Bamfordvirae</taxon>
        <taxon>Preplasmiviricota</taxon>
        <taxon>Polisuviricotina</taxon>
        <taxon>Polintoviricetes</taxon>
        <taxon>Orthopolintovirales</taxon>
        <taxon>Adintoviridae</taxon>
    </lineage>
</organism>
<dbReference type="PANTHER" id="PTHR31511:SF12">
    <property type="entry name" value="RHO TERMINATION FACTOR N-TERMINAL DOMAIN-CONTAINING PROTEIN"/>
    <property type="match status" value="1"/>
</dbReference>
<accession>A0A7D4VFN9</accession>
<evidence type="ECO:0008006" key="4">
    <source>
        <dbReference type="Google" id="ProtNLM"/>
    </source>
</evidence>
<reference evidence="2" key="1">
    <citation type="journal article" date="2021" name="Virus Evol.">
        <title>The discovery, distribution and diversity of DNA viruses associated with Drosophila melanogaster in Europe.</title>
        <authorList>
            <person name="Wallace M.A."/>
            <person name="Coffman K.A."/>
            <person name="Gilbert C."/>
            <person name="Ravindran S."/>
            <person name="Albery G.F."/>
            <person name="Abbott J."/>
            <person name="Argyridou E."/>
            <person name="Bellosta P."/>
            <person name="Betancourt A.J."/>
            <person name="Colinet H."/>
            <person name="Eric K."/>
            <person name="Glaser-Schmitt A."/>
            <person name="Grath S."/>
            <person name="Jelic M."/>
            <person name="Kankare M."/>
            <person name="Kozeretska I."/>
            <person name="Loeschcke V."/>
            <person name="Montchamp-Moreau C."/>
            <person name="Ometto L."/>
            <person name="Onder B.S."/>
            <person name="Orengo D.J."/>
            <person name="Parsch J."/>
            <person name="Pascual M."/>
            <person name="Patenkovic A."/>
            <person name="Puerma E."/>
            <person name="Ritchie M.G."/>
            <person name="Rota-Stabelli O."/>
            <person name="Schou M.F."/>
            <person name="Serga S.V."/>
            <person name="Stamenkovic-Radak M."/>
            <person name="Tanaskovic M."/>
            <person name="Veselinovic M.S."/>
            <person name="Vieira J."/>
            <person name="Vieira C.P."/>
            <person name="Kapun M."/>
            <person name="Flatt T."/>
            <person name="Gonzalez J."/>
            <person name="Staubach F."/>
            <person name="Obbard D.J."/>
        </authorList>
    </citation>
    <scope>NUCLEOTIDE SEQUENCE</scope>
    <source>
        <strain evidence="2">AV-2/AT/Mau/15/50/Pool</strain>
    </source>
</reference>
<protein>
    <recommendedName>
        <fullName evidence="4">C2H2-type domain-containing protein</fullName>
    </recommendedName>
</protein>
<dbReference type="Proteomes" id="UP001230756">
    <property type="component" value="Segment"/>
</dbReference>
<feature type="compositionally biased region" description="Low complexity" evidence="1">
    <location>
        <begin position="66"/>
        <end position="80"/>
    </location>
</feature>
<evidence type="ECO:0000313" key="2">
    <source>
        <dbReference type="EMBL" id="QKS69571.1"/>
    </source>
</evidence>
<feature type="compositionally biased region" description="Polar residues" evidence="1">
    <location>
        <begin position="45"/>
        <end position="65"/>
    </location>
</feature>
<feature type="compositionally biased region" description="Polar residues" evidence="1">
    <location>
        <begin position="82"/>
        <end position="91"/>
    </location>
</feature>
<feature type="region of interest" description="Disordered" evidence="1">
    <location>
        <begin position="45"/>
        <end position="107"/>
    </location>
</feature>
<dbReference type="EMBL" id="MT496848">
    <property type="protein sequence ID" value="QKS69571.1"/>
    <property type="molecule type" value="Genomic_DNA"/>
</dbReference>
<proteinExistence type="predicted"/>